<evidence type="ECO:0000313" key="2">
    <source>
        <dbReference type="EMBL" id="CAF4244304.1"/>
    </source>
</evidence>
<dbReference type="EMBL" id="CAJNOV010008889">
    <property type="protein sequence ID" value="CAF1342116.1"/>
    <property type="molecule type" value="Genomic_DNA"/>
</dbReference>
<dbReference type="PANTHER" id="PTHR37943:SF1">
    <property type="entry name" value="PROTEIN VES"/>
    <property type="match status" value="1"/>
</dbReference>
<comment type="caution">
    <text evidence="1">The sequence shown here is derived from an EMBL/GenBank/DDBJ whole genome shotgun (WGS) entry which is preliminary data.</text>
</comment>
<dbReference type="Pfam" id="PF05962">
    <property type="entry name" value="HutD"/>
    <property type="match status" value="1"/>
</dbReference>
<evidence type="ECO:0008006" key="4">
    <source>
        <dbReference type="Google" id="ProtNLM"/>
    </source>
</evidence>
<dbReference type="InterPro" id="IPR011051">
    <property type="entry name" value="RmlC_Cupin_sf"/>
</dbReference>
<protein>
    <recommendedName>
        <fullName evidence="4">HutD family protein</fullName>
    </recommendedName>
</protein>
<organism evidence="1 3">
    <name type="scientific">Rotaria magnacalcarata</name>
    <dbReference type="NCBI Taxonomy" id="392030"/>
    <lineage>
        <taxon>Eukaryota</taxon>
        <taxon>Metazoa</taxon>
        <taxon>Spiralia</taxon>
        <taxon>Gnathifera</taxon>
        <taxon>Rotifera</taxon>
        <taxon>Eurotatoria</taxon>
        <taxon>Bdelloidea</taxon>
        <taxon>Philodinida</taxon>
        <taxon>Philodinidae</taxon>
        <taxon>Rotaria</taxon>
    </lineage>
</organism>
<name>A0A815GRL8_9BILA</name>
<gene>
    <name evidence="2" type="ORF">BYL167_LOCUS25292</name>
    <name evidence="1" type="ORF">CJN711_LOCUS18980</name>
</gene>
<dbReference type="InterPro" id="IPR014710">
    <property type="entry name" value="RmlC-like_jellyroll"/>
</dbReference>
<dbReference type="Gene3D" id="2.60.120.10">
    <property type="entry name" value="Jelly Rolls"/>
    <property type="match status" value="1"/>
</dbReference>
<dbReference type="AlphaFoldDB" id="A0A815GRL8"/>
<dbReference type="Proteomes" id="UP000681967">
    <property type="component" value="Unassembled WGS sequence"/>
</dbReference>
<reference evidence="1" key="1">
    <citation type="submission" date="2021-02" db="EMBL/GenBank/DDBJ databases">
        <authorList>
            <person name="Nowell W R."/>
        </authorList>
    </citation>
    <scope>NUCLEOTIDE SEQUENCE</scope>
</reference>
<evidence type="ECO:0000313" key="3">
    <source>
        <dbReference type="Proteomes" id="UP000663855"/>
    </source>
</evidence>
<dbReference type="PANTHER" id="PTHR37943">
    <property type="entry name" value="PROTEIN VES"/>
    <property type="match status" value="1"/>
</dbReference>
<proteinExistence type="predicted"/>
<dbReference type="EMBL" id="CAJOBH010024927">
    <property type="protein sequence ID" value="CAF4244304.1"/>
    <property type="molecule type" value="Genomic_DNA"/>
</dbReference>
<accession>A0A815GRL8</accession>
<dbReference type="SUPFAM" id="SSF51182">
    <property type="entry name" value="RmlC-like cupins"/>
    <property type="match status" value="1"/>
</dbReference>
<dbReference type="CDD" id="cd20293">
    <property type="entry name" value="cupin_HutD_N"/>
    <property type="match status" value="1"/>
</dbReference>
<dbReference type="InterPro" id="IPR010282">
    <property type="entry name" value="Uncharacterised_HutD/Ves"/>
</dbReference>
<sequence>MLLRANQHKQMAWKNGGGVTSEIARAPDNEQEDFDWRLSIAQVKSPGGAFSVFPGIDRTLCVVSPNELYLTVESSSGNIIHLNQNSLPYSFAGESSITCQIQSETLTDFNVMTRRTKFRHDVERIKMELKQEKKINALANHEEIMFIIVGQGQVVTNDGIQMAIGDALQIDQQHSSDIKISAQTENTQLYIVRLNPILSKENVE</sequence>
<dbReference type="Proteomes" id="UP000663855">
    <property type="component" value="Unassembled WGS sequence"/>
</dbReference>
<evidence type="ECO:0000313" key="1">
    <source>
        <dbReference type="EMBL" id="CAF1342116.1"/>
    </source>
</evidence>